<protein>
    <recommendedName>
        <fullName evidence="6">ANKLE2 third alpha/beta domain-containing protein</fullName>
    </recommendedName>
</protein>
<reference evidence="7 8" key="1">
    <citation type="submission" date="2016-04" db="EMBL/GenBank/DDBJ databases">
        <title>The genome of Intoshia linei affirms orthonectids as highly simplified spiralians.</title>
        <authorList>
            <person name="Mikhailov K.V."/>
            <person name="Slusarev G.S."/>
            <person name="Nikitin M.A."/>
            <person name="Logacheva M.D."/>
            <person name="Penin A."/>
            <person name="Aleoshin V."/>
            <person name="Panchin Y.V."/>
        </authorList>
    </citation>
    <scope>NUCLEOTIDE SEQUENCE [LARGE SCALE GENOMIC DNA]</scope>
    <source>
        <strain evidence="7">Intl2013</strain>
        <tissue evidence="7">Whole animal</tissue>
    </source>
</reference>
<evidence type="ECO:0000256" key="2">
    <source>
        <dbReference type="ARBA" id="ARBA00022618"/>
    </source>
</evidence>
<feature type="transmembrane region" description="Helical" evidence="5">
    <location>
        <begin position="12"/>
        <end position="33"/>
    </location>
</feature>
<gene>
    <name evidence="7" type="ORF">A3Q56_05464</name>
</gene>
<dbReference type="Pfam" id="PF24567">
    <property type="entry name" value="ANKLE2_3rd"/>
    <property type="match status" value="1"/>
</dbReference>
<name>A0A177AZM6_9BILA</name>
<comment type="similarity">
    <text evidence="1">Belongs to the ANKLE2 family.</text>
</comment>
<accession>A0A177AZM6</accession>
<keyword evidence="2" id="KW-0132">Cell division</keyword>
<evidence type="ECO:0000256" key="4">
    <source>
        <dbReference type="ARBA" id="ARBA00023306"/>
    </source>
</evidence>
<dbReference type="SUPFAM" id="SSF48403">
    <property type="entry name" value="Ankyrin repeat"/>
    <property type="match status" value="1"/>
</dbReference>
<dbReference type="OrthoDB" id="7446186at2759"/>
<comment type="caution">
    <text evidence="7">The sequence shown here is derived from an EMBL/GenBank/DDBJ whole genome shotgun (WGS) entry which is preliminary data.</text>
</comment>
<keyword evidence="4" id="KW-0131">Cell cycle</keyword>
<feature type="domain" description="ANKLE2 third alpha/beta" evidence="6">
    <location>
        <begin position="466"/>
        <end position="542"/>
    </location>
</feature>
<keyword evidence="5" id="KW-0812">Transmembrane</keyword>
<dbReference type="Pfam" id="PF00023">
    <property type="entry name" value="Ank"/>
    <property type="match status" value="1"/>
</dbReference>
<dbReference type="InterPro" id="IPR002110">
    <property type="entry name" value="Ankyrin_rpt"/>
</dbReference>
<dbReference type="Gene3D" id="1.25.40.20">
    <property type="entry name" value="Ankyrin repeat-containing domain"/>
    <property type="match status" value="1"/>
</dbReference>
<dbReference type="InterPro" id="IPR056237">
    <property type="entry name" value="ANKLE2_3rd"/>
</dbReference>
<evidence type="ECO:0000259" key="6">
    <source>
        <dbReference type="Pfam" id="PF24567"/>
    </source>
</evidence>
<evidence type="ECO:0000256" key="5">
    <source>
        <dbReference type="SAM" id="Phobius"/>
    </source>
</evidence>
<dbReference type="Proteomes" id="UP000078046">
    <property type="component" value="Unassembled WGS sequence"/>
</dbReference>
<dbReference type="InterPro" id="IPR036770">
    <property type="entry name" value="Ankyrin_rpt-contain_sf"/>
</dbReference>
<sequence length="705" mass="82742">MNKENVNCKEKFYYYLVLLFSQNFEKFISSFFFNDFKKLSRFIKNQHCRFYRFKKNDTVGTVYQNISKMYNIDTINLFEDNVKIENNTLLENCWLFFKNKNPYIDNCTNYSKLMPRSPMIGKKSVNSSENGHDGNLMLQYRTGSDVVVPEKWNLWDSILNQPDNSIFKNISITDIHCVVSLINKKANAALLKWLICFPQILISSYDYPTIVHMGARYNLLHIVAISDNFEAAEMILSMLSSPTIIARIERYYCTGNVFTYNREMFLMKRNRFINVYLTTPDKICGDTPLHLAAKNQNVACLSTFIKFADNESIIRTNKSNETFYDILKSQVSKIMKILCKNEQNQISNRLKLEKLVKFQTFYEKQYHVMLYRKYCPFSCESPIKAIIGPIVHNHFTNFSFLFTESHNYHVFQVDGSYVAKRFKVSFKNPIFTSVGGNLHCTRLWALKSQYLFNNDGNFMEDVEKNHNLTCQFKCCDALIHAVAGPMTQLDAEKFRKIWLDPANFLDIDKETCTDILKSDFSKGVERMGRLVANYMNVDYIEYFSFLDMYVDITKPEWYRVLEIYLVNKICQYAQTVLNTVPLNTTLDNEKKSEIHRFINESMEKNDFLSIWNNLAIINKEYTVNMLIDDFETLSIENSLENNESNPKYNDDQELPNLYIQLFKISCHDSDLFILLQNVALNETKYPLLFYWKSCIASISLHEDST</sequence>
<dbReference type="GO" id="GO:0051301">
    <property type="term" value="P:cell division"/>
    <property type="evidence" value="ECO:0007669"/>
    <property type="project" value="UniProtKB-KW"/>
</dbReference>
<evidence type="ECO:0000256" key="3">
    <source>
        <dbReference type="ARBA" id="ARBA00023043"/>
    </source>
</evidence>
<organism evidence="7 8">
    <name type="scientific">Intoshia linei</name>
    <dbReference type="NCBI Taxonomy" id="1819745"/>
    <lineage>
        <taxon>Eukaryota</taxon>
        <taxon>Metazoa</taxon>
        <taxon>Spiralia</taxon>
        <taxon>Lophotrochozoa</taxon>
        <taxon>Mesozoa</taxon>
        <taxon>Orthonectida</taxon>
        <taxon>Rhopaluridae</taxon>
        <taxon>Intoshia</taxon>
    </lineage>
</organism>
<evidence type="ECO:0000256" key="1">
    <source>
        <dbReference type="ARBA" id="ARBA00007597"/>
    </source>
</evidence>
<proteinExistence type="inferred from homology"/>
<evidence type="ECO:0000313" key="7">
    <source>
        <dbReference type="EMBL" id="OAF66823.1"/>
    </source>
</evidence>
<keyword evidence="5" id="KW-1133">Transmembrane helix</keyword>
<evidence type="ECO:0000313" key="8">
    <source>
        <dbReference type="Proteomes" id="UP000078046"/>
    </source>
</evidence>
<dbReference type="SMART" id="SM00248">
    <property type="entry name" value="ANK"/>
    <property type="match status" value="2"/>
</dbReference>
<dbReference type="EMBL" id="LWCA01000819">
    <property type="protein sequence ID" value="OAF66823.1"/>
    <property type="molecule type" value="Genomic_DNA"/>
</dbReference>
<keyword evidence="5" id="KW-0472">Membrane</keyword>
<dbReference type="PANTHER" id="PTHR12349:SF4">
    <property type="entry name" value="ANKYRIN REPEAT AND LEM DOMAIN-CONTAINING PROTEIN 2"/>
    <property type="match status" value="1"/>
</dbReference>
<dbReference type="AlphaFoldDB" id="A0A177AZM6"/>
<keyword evidence="8" id="KW-1185">Reference proteome</keyword>
<dbReference type="PANTHER" id="PTHR12349">
    <property type="entry name" value="ANKYRIN REPEAT AND LEM DOMAIN-CONTAINING PROTEIN 2"/>
    <property type="match status" value="1"/>
</dbReference>
<keyword evidence="3" id="KW-0040">ANK repeat</keyword>